<feature type="domain" description="CxC2-like cysteine cluster KDZ transposase-associated" evidence="1">
    <location>
        <begin position="197"/>
        <end position="303"/>
    </location>
</feature>
<dbReference type="CDD" id="cd19757">
    <property type="entry name" value="Bbox1"/>
    <property type="match status" value="1"/>
</dbReference>
<comment type="caution">
    <text evidence="2">The sequence shown here is derived from an EMBL/GenBank/DDBJ whole genome shotgun (WGS) entry which is preliminary data.</text>
</comment>
<dbReference type="PANTHER" id="PTHR33096">
    <property type="entry name" value="CXC2 DOMAIN-CONTAINING PROTEIN"/>
    <property type="match status" value="1"/>
</dbReference>
<evidence type="ECO:0000313" key="2">
    <source>
        <dbReference type="EMBL" id="KAJ7675296.1"/>
    </source>
</evidence>
<keyword evidence="3" id="KW-1185">Reference proteome</keyword>
<dbReference type="AlphaFoldDB" id="A0AAD7D2Q9"/>
<organism evidence="2 3">
    <name type="scientific">Mycena rosella</name>
    <name type="common">Pink bonnet</name>
    <name type="synonym">Agaricus rosellus</name>
    <dbReference type="NCBI Taxonomy" id="1033263"/>
    <lineage>
        <taxon>Eukaryota</taxon>
        <taxon>Fungi</taxon>
        <taxon>Dikarya</taxon>
        <taxon>Basidiomycota</taxon>
        <taxon>Agaricomycotina</taxon>
        <taxon>Agaricomycetes</taxon>
        <taxon>Agaricomycetidae</taxon>
        <taxon>Agaricales</taxon>
        <taxon>Marasmiineae</taxon>
        <taxon>Mycenaceae</taxon>
        <taxon>Mycena</taxon>
    </lineage>
</organism>
<reference evidence="2" key="1">
    <citation type="submission" date="2023-03" db="EMBL/GenBank/DDBJ databases">
        <title>Massive genome expansion in bonnet fungi (Mycena s.s.) driven by repeated elements and novel gene families across ecological guilds.</title>
        <authorList>
            <consortium name="Lawrence Berkeley National Laboratory"/>
            <person name="Harder C.B."/>
            <person name="Miyauchi S."/>
            <person name="Viragh M."/>
            <person name="Kuo A."/>
            <person name="Thoen E."/>
            <person name="Andreopoulos B."/>
            <person name="Lu D."/>
            <person name="Skrede I."/>
            <person name="Drula E."/>
            <person name="Henrissat B."/>
            <person name="Morin E."/>
            <person name="Kohler A."/>
            <person name="Barry K."/>
            <person name="LaButti K."/>
            <person name="Morin E."/>
            <person name="Salamov A."/>
            <person name="Lipzen A."/>
            <person name="Mereny Z."/>
            <person name="Hegedus B."/>
            <person name="Baldrian P."/>
            <person name="Stursova M."/>
            <person name="Weitz H."/>
            <person name="Taylor A."/>
            <person name="Grigoriev I.V."/>
            <person name="Nagy L.G."/>
            <person name="Martin F."/>
            <person name="Kauserud H."/>
        </authorList>
    </citation>
    <scope>NUCLEOTIDE SEQUENCE</scope>
    <source>
        <strain evidence="2">CBHHK067</strain>
    </source>
</reference>
<dbReference type="EMBL" id="JARKIE010000150">
    <property type="protein sequence ID" value="KAJ7675296.1"/>
    <property type="molecule type" value="Genomic_DNA"/>
</dbReference>
<dbReference type="InterPro" id="IPR040521">
    <property type="entry name" value="KDZ"/>
</dbReference>
<dbReference type="Pfam" id="PF18758">
    <property type="entry name" value="KDZ"/>
    <property type="match status" value="1"/>
</dbReference>
<dbReference type="Proteomes" id="UP001221757">
    <property type="component" value="Unassembled WGS sequence"/>
</dbReference>
<evidence type="ECO:0000313" key="3">
    <source>
        <dbReference type="Proteomes" id="UP001221757"/>
    </source>
</evidence>
<gene>
    <name evidence="2" type="ORF">B0H17DRAFT_1207804</name>
</gene>
<protein>
    <recommendedName>
        <fullName evidence="1">CxC2-like cysteine cluster KDZ transposase-associated domain-containing protein</fullName>
    </recommendedName>
</protein>
<dbReference type="Pfam" id="PF18803">
    <property type="entry name" value="CxC2"/>
    <property type="match status" value="1"/>
</dbReference>
<sequence length="922" mass="103218">MAGCRPALVFDVAVSEPDGFGAPTPSADRGVYFSADGRRRQEELLNIRHKKRRVQPSELADSYGEWIPVPRDEEEEGEDIEWRDSEENPMNAVGSTTLKRKGHASLDDPMSLWRPLKGVFGDELLRHDGLGDDLLEPKCGLCQAAYDEASAMPTQMFKCGDCGQFLQCKACCIAHHATSPLHVIKEWKKHFWVDISLADLGLVYQLGHSGLPCKLPDARLLKMTVIEAPIIHRIHVWYCKCGKHSDGDTMEQLMRNVWYSATVTDPSTCAMFKTLEVFRLYNVTGNMNVHDFIRAMERATDATAWTGMKWLPNRYKQFQRMARQWAFLKRIKRAGGDTTPPGWTLPSCASAQLPVGRVLKMGKIFLITGVMLNKYNWQLSLYAPLAVDANFKLKNRKRANEIDDPPLGPGWSYWVEPTRYKHHLSKYVGEKDYVYRIRSFIAEGQSMTTGLRCSGVGGVVCARYECVRPNGMGALQKGERYANMDYIVMSVLVGFTLMMLTLLYDIACQWKTTLPERNEKMPKVLRLSLEKFTLQCALPVWHAGSHNEQCQDDNSLSFKPGVGKSDGEGVERVWAVLNPAAYHTKDAGCGQRVDVLEDKIDSHNFLKNIGQGDALQRKLIVALAERQRQVAAFKEVNETVEPEVIRAWKKMIASWLKDPTKPNPYTLSRKDCPTEAEVRLEVKRDEDTAMAGGTSPLTGRSATAFLVAGLQIEEAQRRIISETAGVALVTADREEKLHDWRRALLAKIAKFRELQAIYMPGAAASIALTDRERDQDAPSPQAERIKLFMPSQMPNDEAGPVGVAAGEQPEAPLRGCIKGLLGMETKLRAAQCLNALAQLRARLHAKRHLISFRNANVTGQIQSTKARTLIGQVGERVEACAVKYRHVREALITLNGEEVTAAFRELRPEDVRLDGDSGSVRP</sequence>
<evidence type="ECO:0000259" key="1">
    <source>
        <dbReference type="Pfam" id="PF18803"/>
    </source>
</evidence>
<dbReference type="InterPro" id="IPR041457">
    <property type="entry name" value="CxC2_KDZ-assoc"/>
</dbReference>
<name>A0AAD7D2Q9_MYCRO</name>
<accession>A0AAD7D2Q9</accession>
<dbReference type="PANTHER" id="PTHR33096:SF1">
    <property type="entry name" value="CXC1-LIKE CYSTEINE CLUSTER ASSOCIATED WITH KDZ TRANSPOSASES DOMAIN-CONTAINING PROTEIN"/>
    <property type="match status" value="1"/>
</dbReference>
<proteinExistence type="predicted"/>